<evidence type="ECO:0000313" key="2">
    <source>
        <dbReference type="Proteomes" id="UP000001096"/>
    </source>
</evidence>
<dbReference type="Proteomes" id="UP000001096">
    <property type="component" value="Unassembled WGS sequence"/>
</dbReference>
<keyword evidence="2" id="KW-1185">Reference proteome</keyword>
<comment type="caution">
    <text evidence="1">The sequence shown here is derived from an EMBL/GenBank/DDBJ whole genome shotgun (WGS) entry which is preliminary data.</text>
</comment>
<reference evidence="1 2" key="1">
    <citation type="submission" date="2012-04" db="EMBL/GenBank/DDBJ databases">
        <title>The Genome Sequence of Afipia broomeae ATCC 49717.</title>
        <authorList>
            <consortium name="The Broad Institute Genome Sequencing Platform"/>
            <person name="Earl A."/>
            <person name="Ward D."/>
            <person name="Feldgarden M."/>
            <person name="Gevers D."/>
            <person name="Huys G."/>
            <person name="Walker B."/>
            <person name="Young S.K."/>
            <person name="Zeng Q."/>
            <person name="Gargeya S."/>
            <person name="Fitzgerald M."/>
            <person name="Haas B."/>
            <person name="Abouelleil A."/>
            <person name="Alvarado L."/>
            <person name="Arachchi H.M."/>
            <person name="Berlin A."/>
            <person name="Chapman S.B."/>
            <person name="Goldberg J."/>
            <person name="Griggs A."/>
            <person name="Gujja S."/>
            <person name="Hansen M."/>
            <person name="Howarth C."/>
            <person name="Imamovic A."/>
            <person name="Larimer J."/>
            <person name="McCowen C."/>
            <person name="Montmayeur A."/>
            <person name="Murphy C."/>
            <person name="Neiman D."/>
            <person name="Pearson M."/>
            <person name="Priest M."/>
            <person name="Roberts A."/>
            <person name="Saif S."/>
            <person name="Shea T."/>
            <person name="Sisk P."/>
            <person name="Sykes S."/>
            <person name="Wortman J."/>
            <person name="Nusbaum C."/>
            <person name="Birren B."/>
        </authorList>
    </citation>
    <scope>NUCLEOTIDE SEQUENCE [LARGE SCALE GENOMIC DNA]</scope>
    <source>
        <strain evidence="1 2">ATCC 49717</strain>
    </source>
</reference>
<proteinExistence type="predicted"/>
<evidence type="ECO:0000313" key="1">
    <source>
        <dbReference type="EMBL" id="EKS37008.1"/>
    </source>
</evidence>
<gene>
    <name evidence="1" type="ORF">HMPREF9695_03426</name>
</gene>
<name>K8PF46_9BRAD</name>
<dbReference type="EMBL" id="AGWX01000004">
    <property type="protein sequence ID" value="EKS37008.1"/>
    <property type="molecule type" value="Genomic_DNA"/>
</dbReference>
<dbReference type="AlphaFoldDB" id="K8PF46"/>
<organism evidence="1 2">
    <name type="scientific">Afipia broomeae ATCC 49717</name>
    <dbReference type="NCBI Taxonomy" id="883078"/>
    <lineage>
        <taxon>Bacteria</taxon>
        <taxon>Pseudomonadati</taxon>
        <taxon>Pseudomonadota</taxon>
        <taxon>Alphaproteobacteria</taxon>
        <taxon>Hyphomicrobiales</taxon>
        <taxon>Nitrobacteraceae</taxon>
        <taxon>Afipia</taxon>
    </lineage>
</organism>
<accession>K8PF46</accession>
<protein>
    <submittedName>
        <fullName evidence="1">Uncharacterized protein</fullName>
    </submittedName>
</protein>
<sequence length="64" mass="6866">MNMTHRHTRRTSSARLREAGWGEVLLVSVGQTQLSNPTLSASVEAALRLAAIFEIGSASGFNLP</sequence>
<dbReference type="HOGENOM" id="CLU_2857650_0_0_5"/>